<dbReference type="PROSITE" id="PS50809">
    <property type="entry name" value="DM_2"/>
    <property type="match status" value="1"/>
</dbReference>
<evidence type="ECO:0000313" key="9">
    <source>
        <dbReference type="Proteomes" id="UP000310200"/>
    </source>
</evidence>
<evidence type="ECO:0000256" key="5">
    <source>
        <dbReference type="PROSITE-ProRule" id="PRU00070"/>
    </source>
</evidence>
<dbReference type="PANTHER" id="PTHR12322:SF110">
    <property type="entry name" value="DOUBLESEX- AND MAB-3-RELATED TRANSCRIPTION FACTOR DMD-10"/>
    <property type="match status" value="1"/>
</dbReference>
<dbReference type="GO" id="GO:0000978">
    <property type="term" value="F:RNA polymerase II cis-regulatory region sequence-specific DNA binding"/>
    <property type="evidence" value="ECO:0007669"/>
    <property type="project" value="TreeGrafter"/>
</dbReference>
<dbReference type="SMART" id="SM00301">
    <property type="entry name" value="DM"/>
    <property type="match status" value="1"/>
</dbReference>
<feature type="domain" description="DM" evidence="7">
    <location>
        <begin position="28"/>
        <end position="76"/>
    </location>
</feature>
<dbReference type="InterPro" id="IPR036407">
    <property type="entry name" value="DM_DNA-bd_sf"/>
</dbReference>
<dbReference type="PANTHER" id="PTHR12322">
    <property type="entry name" value="DOUBLESEX AND MAB-3 RELATED TRANSCRIPTION FACTOR DMRT"/>
    <property type="match status" value="1"/>
</dbReference>
<protein>
    <recommendedName>
        <fullName evidence="7">DM domain-containing protein</fullName>
    </recommendedName>
</protein>
<dbReference type="Proteomes" id="UP000310200">
    <property type="component" value="Unassembled WGS sequence"/>
</dbReference>
<dbReference type="GO" id="GO:0007548">
    <property type="term" value="P:sex differentiation"/>
    <property type="evidence" value="ECO:0007669"/>
    <property type="project" value="TreeGrafter"/>
</dbReference>
<evidence type="ECO:0000256" key="1">
    <source>
        <dbReference type="ARBA" id="ARBA00022723"/>
    </source>
</evidence>
<organism evidence="8 9">
    <name type="scientific">Temnothorax longispinosus</name>
    <dbReference type="NCBI Taxonomy" id="300112"/>
    <lineage>
        <taxon>Eukaryota</taxon>
        <taxon>Metazoa</taxon>
        <taxon>Ecdysozoa</taxon>
        <taxon>Arthropoda</taxon>
        <taxon>Hexapoda</taxon>
        <taxon>Insecta</taxon>
        <taxon>Pterygota</taxon>
        <taxon>Neoptera</taxon>
        <taxon>Endopterygota</taxon>
        <taxon>Hymenoptera</taxon>
        <taxon>Apocrita</taxon>
        <taxon>Aculeata</taxon>
        <taxon>Formicoidea</taxon>
        <taxon>Formicidae</taxon>
        <taxon>Myrmicinae</taxon>
        <taxon>Temnothorax</taxon>
    </lineage>
</organism>
<dbReference type="InterPro" id="IPR026607">
    <property type="entry name" value="DMRT"/>
</dbReference>
<evidence type="ECO:0000256" key="2">
    <source>
        <dbReference type="ARBA" id="ARBA00022833"/>
    </source>
</evidence>
<dbReference type="GO" id="GO:0046872">
    <property type="term" value="F:metal ion binding"/>
    <property type="evidence" value="ECO:0007669"/>
    <property type="project" value="UniProtKB-KW"/>
</dbReference>
<keyword evidence="1 5" id="KW-0479">Metal-binding</keyword>
<dbReference type="EMBL" id="QBLH01001592">
    <property type="protein sequence ID" value="TGZ51565.1"/>
    <property type="molecule type" value="Genomic_DNA"/>
</dbReference>
<keyword evidence="9" id="KW-1185">Reference proteome</keyword>
<dbReference type="Pfam" id="PF00751">
    <property type="entry name" value="DM"/>
    <property type="match status" value="1"/>
</dbReference>
<feature type="region of interest" description="Disordered" evidence="6">
    <location>
        <begin position="217"/>
        <end position="268"/>
    </location>
</feature>
<dbReference type="AlphaFoldDB" id="A0A4S2KP75"/>
<comment type="caution">
    <text evidence="8">The sequence shown here is derived from an EMBL/GenBank/DDBJ whole genome shotgun (WGS) entry which is preliminary data.</text>
</comment>
<evidence type="ECO:0000256" key="6">
    <source>
        <dbReference type="SAM" id="MobiDB-lite"/>
    </source>
</evidence>
<evidence type="ECO:0000256" key="3">
    <source>
        <dbReference type="ARBA" id="ARBA00023125"/>
    </source>
</evidence>
<proteinExistence type="predicted"/>
<keyword evidence="3 5" id="KW-0238">DNA-binding</keyword>
<dbReference type="SUPFAM" id="SSF82927">
    <property type="entry name" value="Cysteine-rich DNA binding domain, (DM domain)"/>
    <property type="match status" value="1"/>
</dbReference>
<dbReference type="STRING" id="300112.A0A4S2KP75"/>
<accession>A0A4S2KP75</accession>
<dbReference type="GO" id="GO:0005634">
    <property type="term" value="C:nucleus"/>
    <property type="evidence" value="ECO:0007669"/>
    <property type="project" value="UniProtKB-SubCell"/>
</dbReference>
<reference evidence="8 9" key="1">
    <citation type="journal article" date="2019" name="Philos. Trans. R. Soc. Lond., B, Biol. Sci.">
        <title>Ant behaviour and brain gene expression of defending hosts depend on the ecological success of the intruding social parasite.</title>
        <authorList>
            <person name="Kaur R."/>
            <person name="Stoldt M."/>
            <person name="Jongepier E."/>
            <person name="Feldmeyer B."/>
            <person name="Menzel F."/>
            <person name="Bornberg-Bauer E."/>
            <person name="Foitzik S."/>
        </authorList>
    </citation>
    <scope>NUCLEOTIDE SEQUENCE [LARGE SCALE GENOMIC DNA]</scope>
    <source>
        <tissue evidence="8">Whole body</tissue>
    </source>
</reference>
<keyword evidence="2 5" id="KW-0862">Zinc</keyword>
<dbReference type="InterPro" id="IPR001275">
    <property type="entry name" value="DM_DNA-bd"/>
</dbReference>
<sequence length="268" mass="30245">MNKEKKNESTSTDSDCSKTGYKRTTPKCKRCERHGVKNVELKGHKRYCAYQNCGCLICHVVVAEQKLSARNIAMKRALKNEEKEIAPEEIPPMPWFLTNFKKYGFHVLTNYTLQEIQKSGFTVLRDPSKMWYILASLNKCAYDLDAGIKNNAALEFAANISQVIYGCPMIYHPETYCYFSPPPVMAKVGSPDEGQPVDIKFSQYPFPNLPILPPTCPPPTLASPFPENSFKPPTEPLIKSSTEPSTESTEPSTDPSTYPSTESSKYYW</sequence>
<feature type="region of interest" description="Disordered" evidence="6">
    <location>
        <begin position="1"/>
        <end position="24"/>
    </location>
</feature>
<dbReference type="GO" id="GO:0000981">
    <property type="term" value="F:DNA-binding transcription factor activity, RNA polymerase II-specific"/>
    <property type="evidence" value="ECO:0007669"/>
    <property type="project" value="TreeGrafter"/>
</dbReference>
<name>A0A4S2KP75_9HYME</name>
<comment type="subcellular location">
    <subcellularLocation>
        <location evidence="5">Nucleus</location>
    </subcellularLocation>
</comment>
<keyword evidence="4 5" id="KW-0539">Nucleus</keyword>
<feature type="compositionally biased region" description="Low complexity" evidence="6">
    <location>
        <begin position="240"/>
        <end position="268"/>
    </location>
</feature>
<evidence type="ECO:0000313" key="8">
    <source>
        <dbReference type="EMBL" id="TGZ51565.1"/>
    </source>
</evidence>
<dbReference type="Gene3D" id="4.10.1040.10">
    <property type="entry name" value="DM DNA-binding domain"/>
    <property type="match status" value="1"/>
</dbReference>
<feature type="DNA-binding region" description="DM" evidence="5">
    <location>
        <begin position="28"/>
        <end position="76"/>
    </location>
</feature>
<evidence type="ECO:0000259" key="7">
    <source>
        <dbReference type="PROSITE" id="PS50809"/>
    </source>
</evidence>
<evidence type="ECO:0000256" key="4">
    <source>
        <dbReference type="ARBA" id="ARBA00023242"/>
    </source>
</evidence>
<gene>
    <name evidence="8" type="ORF">DBV15_11005</name>
</gene>